<dbReference type="RefSeq" id="WP_111652831.1">
    <property type="nucleotide sequence ID" value="NZ_JACHWI010000008.1"/>
</dbReference>
<evidence type="ECO:0000256" key="2">
    <source>
        <dbReference type="ARBA" id="ARBA00022801"/>
    </source>
</evidence>
<dbReference type="AlphaFoldDB" id="A0A327Z579"/>
<dbReference type="Proteomes" id="UP000249341">
    <property type="component" value="Unassembled WGS sequence"/>
</dbReference>
<dbReference type="Pfam" id="PF04616">
    <property type="entry name" value="Glyco_hydro_43"/>
    <property type="match status" value="1"/>
</dbReference>
<dbReference type="InterPro" id="IPR006710">
    <property type="entry name" value="Glyco_hydro_43"/>
</dbReference>
<dbReference type="GO" id="GO:0004553">
    <property type="term" value="F:hydrolase activity, hydrolyzing O-glycosyl compounds"/>
    <property type="evidence" value="ECO:0007669"/>
    <property type="project" value="InterPro"/>
</dbReference>
<evidence type="ECO:0000256" key="5">
    <source>
        <dbReference type="PIRSR" id="PIRSR606710-2"/>
    </source>
</evidence>
<dbReference type="SUPFAM" id="SSF49899">
    <property type="entry name" value="Concanavalin A-like lectins/glucanases"/>
    <property type="match status" value="1"/>
</dbReference>
<feature type="active site" description="Proton acceptor" evidence="4">
    <location>
        <position position="12"/>
    </location>
</feature>
<dbReference type="GO" id="GO:0005975">
    <property type="term" value="P:carbohydrate metabolic process"/>
    <property type="evidence" value="ECO:0007669"/>
    <property type="project" value="InterPro"/>
</dbReference>
<reference evidence="8 9" key="1">
    <citation type="submission" date="2018-06" db="EMBL/GenBank/DDBJ databases">
        <title>Genomic Encyclopedia of Type Strains, Phase III (KMG-III): the genomes of soil and plant-associated and newly described type strains.</title>
        <authorList>
            <person name="Whitman W."/>
        </authorList>
    </citation>
    <scope>NUCLEOTIDE SEQUENCE [LARGE SCALE GENOMIC DNA]</scope>
    <source>
        <strain evidence="8 9">CGMCC 4.7090</strain>
    </source>
</reference>
<proteinExistence type="inferred from homology"/>
<dbReference type="PANTHER" id="PTHR42812">
    <property type="entry name" value="BETA-XYLOSIDASE"/>
    <property type="match status" value="1"/>
</dbReference>
<dbReference type="CDD" id="cd18617">
    <property type="entry name" value="GH43_XynB-like"/>
    <property type="match status" value="1"/>
</dbReference>
<feature type="domain" description="Beta-xylosidase C-terminal Concanavalin A-like" evidence="7">
    <location>
        <begin position="306"/>
        <end position="407"/>
    </location>
</feature>
<dbReference type="InterPro" id="IPR041542">
    <property type="entry name" value="GH43_C2"/>
</dbReference>
<evidence type="ECO:0000313" key="9">
    <source>
        <dbReference type="Proteomes" id="UP000249341"/>
    </source>
</evidence>
<evidence type="ECO:0000256" key="1">
    <source>
        <dbReference type="ARBA" id="ARBA00009865"/>
    </source>
</evidence>
<evidence type="ECO:0000256" key="3">
    <source>
        <dbReference type="ARBA" id="ARBA00023295"/>
    </source>
</evidence>
<dbReference type="Gene3D" id="2.115.10.20">
    <property type="entry name" value="Glycosyl hydrolase domain, family 43"/>
    <property type="match status" value="1"/>
</dbReference>
<evidence type="ECO:0000256" key="4">
    <source>
        <dbReference type="PIRSR" id="PIRSR606710-1"/>
    </source>
</evidence>
<gene>
    <name evidence="8" type="ORF">B0I29_117211</name>
</gene>
<evidence type="ECO:0000256" key="6">
    <source>
        <dbReference type="RuleBase" id="RU361187"/>
    </source>
</evidence>
<dbReference type="PANTHER" id="PTHR42812:SF12">
    <property type="entry name" value="BETA-XYLOSIDASE-RELATED"/>
    <property type="match status" value="1"/>
</dbReference>
<dbReference type="EMBL" id="QLMJ01000017">
    <property type="protein sequence ID" value="RAK29885.1"/>
    <property type="molecule type" value="Genomic_DNA"/>
</dbReference>
<dbReference type="Gene3D" id="2.60.120.200">
    <property type="match status" value="1"/>
</dbReference>
<feature type="active site" description="Proton donor" evidence="4">
    <location>
        <position position="180"/>
    </location>
</feature>
<organism evidence="8 9">
    <name type="scientific">Actinoplanes lutulentus</name>
    <dbReference type="NCBI Taxonomy" id="1287878"/>
    <lineage>
        <taxon>Bacteria</taxon>
        <taxon>Bacillati</taxon>
        <taxon>Actinomycetota</taxon>
        <taxon>Actinomycetes</taxon>
        <taxon>Micromonosporales</taxon>
        <taxon>Micromonosporaceae</taxon>
        <taxon>Actinoplanes</taxon>
    </lineage>
</organism>
<sequence>MINPILPGFHPDPSVVLVDGVYYIATSTFEYLPGLPIFRSHDLVTWEQIGNVATRPEQLGIEQAASGMGVWAPTLRHHDGRFHLIVIVTGGPRGCVVFTAEDPAGPWDDGTEIAGIEGIDPDLAWDDDGNAYVTYSGFITSGPAAGTHHGIQQVRVDLTAGKALEEPRPLWSGTGRQFPEAPHVFRRGEFWYLLIAEGGTERGHAVSIARGPSITGPFSGAPANPIVTAAGYDSPVQCVGHADLVAGPDGGDDVLVLLGVRVLGRTKAFSPLGRETFATTVTWHDGWPQARPVRVLPSAGAVSESFDLTSLDDPGWLAIGRSPESVGSLTEAPGRLTLHGVTGGMRAFRPAFIGRRQRHLTSTFTATVDASRGAGGLACRYDEHFHLSLEARGDGHGTTVTATAKLADLEQSWTTQIPAAHLPAAQIPAAQIPAARPELAGQVELRIETSLPAPGTGGPEGDGADRIRLIAGGICLAELDGRYWSSETAASFTGRVTGVFASEGTVTVSHFAYHGQETPFC</sequence>
<keyword evidence="2 6" id="KW-0378">Hydrolase</keyword>
<dbReference type="InterPro" id="IPR051795">
    <property type="entry name" value="Glycosyl_Hydrlase_43"/>
</dbReference>
<evidence type="ECO:0000259" key="7">
    <source>
        <dbReference type="Pfam" id="PF17851"/>
    </source>
</evidence>
<comment type="caution">
    <text evidence="8">The sequence shown here is derived from an EMBL/GenBank/DDBJ whole genome shotgun (WGS) entry which is preliminary data.</text>
</comment>
<protein>
    <submittedName>
        <fullName evidence="8">Beta-xylosidase</fullName>
    </submittedName>
</protein>
<evidence type="ECO:0000313" key="8">
    <source>
        <dbReference type="EMBL" id="RAK29885.1"/>
    </source>
</evidence>
<dbReference type="SUPFAM" id="SSF75005">
    <property type="entry name" value="Arabinanase/levansucrase/invertase"/>
    <property type="match status" value="1"/>
</dbReference>
<comment type="similarity">
    <text evidence="1 6">Belongs to the glycosyl hydrolase 43 family.</text>
</comment>
<dbReference type="Pfam" id="PF17851">
    <property type="entry name" value="GH43_C2"/>
    <property type="match status" value="1"/>
</dbReference>
<dbReference type="InterPro" id="IPR013320">
    <property type="entry name" value="ConA-like_dom_sf"/>
</dbReference>
<keyword evidence="3 6" id="KW-0326">Glycosidase</keyword>
<feature type="site" description="Important for catalytic activity, responsible for pKa modulation of the active site Glu and correct orientation of both the proton donor and substrate" evidence="5">
    <location>
        <position position="120"/>
    </location>
</feature>
<keyword evidence="9" id="KW-1185">Reference proteome</keyword>
<name>A0A327Z579_9ACTN</name>
<dbReference type="InterPro" id="IPR023296">
    <property type="entry name" value="Glyco_hydro_beta-prop_sf"/>
</dbReference>
<dbReference type="OrthoDB" id="9801455at2"/>
<accession>A0A327Z579</accession>